<dbReference type="AlphaFoldDB" id="A0A7W0C8B2"/>
<keyword evidence="8" id="KW-0411">Iron-sulfur</keyword>
<name>A0A7W0C8B2_9BACT</name>
<dbReference type="SUPFAM" id="SSF50692">
    <property type="entry name" value="ADC-like"/>
    <property type="match status" value="1"/>
</dbReference>
<keyword evidence="3" id="KW-0500">Molybdenum</keyword>
<evidence type="ECO:0000256" key="5">
    <source>
        <dbReference type="ARBA" id="ARBA00022729"/>
    </source>
</evidence>
<evidence type="ECO:0000256" key="4">
    <source>
        <dbReference type="ARBA" id="ARBA00022723"/>
    </source>
</evidence>
<dbReference type="CDD" id="cd10551">
    <property type="entry name" value="PsrB"/>
    <property type="match status" value="1"/>
</dbReference>
<dbReference type="GO" id="GO:0051539">
    <property type="term" value="F:4 iron, 4 sulfur cluster binding"/>
    <property type="evidence" value="ECO:0007669"/>
    <property type="project" value="UniProtKB-KW"/>
</dbReference>
<dbReference type="RefSeq" id="WP_181550687.1">
    <property type="nucleotide sequence ID" value="NZ_JACDUS010000003.1"/>
</dbReference>
<dbReference type="Gene3D" id="3.30.2070.10">
    <property type="entry name" value="Formate dehydrogenase/DMSO reductase"/>
    <property type="match status" value="1"/>
</dbReference>
<dbReference type="GO" id="GO:0043546">
    <property type="term" value="F:molybdopterin cofactor binding"/>
    <property type="evidence" value="ECO:0007669"/>
    <property type="project" value="InterPro"/>
</dbReference>
<dbReference type="Gene3D" id="2.20.25.90">
    <property type="entry name" value="ADC-like domains"/>
    <property type="match status" value="1"/>
</dbReference>
<evidence type="ECO:0000259" key="9">
    <source>
        <dbReference type="PROSITE" id="PS51379"/>
    </source>
</evidence>
<dbReference type="Pfam" id="PF04879">
    <property type="entry name" value="Molybdop_Fe4S4"/>
    <property type="match status" value="1"/>
</dbReference>
<accession>A0A7W0C8B2</accession>
<evidence type="ECO:0000256" key="6">
    <source>
        <dbReference type="ARBA" id="ARBA00023002"/>
    </source>
</evidence>
<dbReference type="Gene3D" id="3.40.50.740">
    <property type="match status" value="1"/>
</dbReference>
<dbReference type="Pfam" id="PF01568">
    <property type="entry name" value="Molydop_binding"/>
    <property type="match status" value="1"/>
</dbReference>
<dbReference type="PROSITE" id="PS51257">
    <property type="entry name" value="PROKAR_LIPOPROTEIN"/>
    <property type="match status" value="1"/>
</dbReference>
<keyword evidence="2" id="KW-0004">4Fe-4S</keyword>
<organism evidence="11 12">
    <name type="scientific">Desulfosalsimonas propionicica</name>
    <dbReference type="NCBI Taxonomy" id="332175"/>
    <lineage>
        <taxon>Bacteria</taxon>
        <taxon>Pseudomonadati</taxon>
        <taxon>Thermodesulfobacteriota</taxon>
        <taxon>Desulfobacteria</taxon>
        <taxon>Desulfobacterales</taxon>
        <taxon>Desulfosalsimonadaceae</taxon>
        <taxon>Desulfosalsimonas</taxon>
    </lineage>
</organism>
<dbReference type="PROSITE" id="PS51669">
    <property type="entry name" value="4FE4S_MOW_BIS_MGD"/>
    <property type="match status" value="1"/>
</dbReference>
<dbReference type="GO" id="GO:0046872">
    <property type="term" value="F:metal ion binding"/>
    <property type="evidence" value="ECO:0007669"/>
    <property type="project" value="UniProtKB-KW"/>
</dbReference>
<sequence length="983" mass="108630">MDRRTFLKLAGMGSLAFASACTLENEKNLYSLVRLEDDMTPGRASWYASTCRQCPAGCGVLAKNREGRVIKLEGNPLHPINSGKLCIRGQAALQEIYHPDRLKKPRIRENNTWKTIGYDRALALVAEKTKAAAAKGENRVRMVTQIEGGMRMDVFKKALAAANSTELLVFEPFSFEKIRAANQQVFGVNAIGSWKIREADLLVGFGADFCETWLSPVEYARQFKTMHAWQGAAKGRFFHVSPWRGITGANADCWLSCAPGTEAAICLGLIRRVMEQNPPRNIPDRTAKAIRAASDPFDDNQVTAMSGINPDAWQRLAAAISEAENPLVLGGPTTAADACDVQTEFAVNLLNYLLDPGLGKMDFTRPHRVQKAASHLQILDFFDHIGAQAPDVVLLNQINPVYALGPEIKERLEQTDAFVVSFSNFMDETAQCADLVFPTSLALESWDEYSAYPDLLSLCQPAMKPLHGAPCITDVFLQVAPDAAQNTANAKEALLSHVQQNYPVSDTRTWMQAVRKGGLFDLPRSKQAHEKPRLQEPGFAKWLTRISVSGNEQNLSFAALPSVRFFDGRAADLPWACEIPDPVTQVAWQSPVLVHPDTGASLGIGHEDVVRIRTAHGQIQAPVYETSDIHPGVMGLYAGQGHTAGGRYAKGQGANAFLLFSVKSGFAADIAVCQTGALEVEKTGQKQKLAATAGSMDPHGRKIALTVAADDLAKPAKEKKHGLAMHDFPLTLPLPGGYDKHRDFYPPHDHEDYRWAMVVDLDRCIGCSACAAACYAENNLGVAGEEQIINGREMSWIHIERYWQIDDPENSVFLPMLCQHCDNAPCESVCPVYAPHHSKEGLNNQIYNRCIGTRFCAQNCPYKVRRFNWFDWKWPEPLNLQLNPDVTVRSKGVMEKCSFCVQRIKAAHGRAKDENRKIRDGEVTPACVQTCPTDALVFGSLMDEHSRVSQMVRDRRAYQVMGYLNTKPAVIYLKKVVHKDGAI</sequence>
<dbReference type="InterPro" id="IPR006963">
    <property type="entry name" value="Mopterin_OxRdtase_4Fe-4S_dom"/>
</dbReference>
<dbReference type="InterPro" id="IPR006656">
    <property type="entry name" value="Mopterin_OxRdtase"/>
</dbReference>
<evidence type="ECO:0000256" key="3">
    <source>
        <dbReference type="ARBA" id="ARBA00022505"/>
    </source>
</evidence>
<keyword evidence="7" id="KW-0408">Iron</keyword>
<feature type="domain" description="4Fe-4S Mo/W bis-MGD-type" evidence="10">
    <location>
        <begin position="44"/>
        <end position="100"/>
    </location>
</feature>
<dbReference type="PANTHER" id="PTHR43742:SF9">
    <property type="entry name" value="TETRATHIONATE REDUCTASE SUBUNIT A"/>
    <property type="match status" value="1"/>
</dbReference>
<dbReference type="PROSITE" id="PS51379">
    <property type="entry name" value="4FE4S_FER_2"/>
    <property type="match status" value="1"/>
</dbReference>
<feature type="domain" description="4Fe-4S ferredoxin-type" evidence="9">
    <location>
        <begin position="755"/>
        <end position="785"/>
    </location>
</feature>
<evidence type="ECO:0000259" key="10">
    <source>
        <dbReference type="PROSITE" id="PS51669"/>
    </source>
</evidence>
<dbReference type="SUPFAM" id="SSF54862">
    <property type="entry name" value="4Fe-4S ferredoxins"/>
    <property type="match status" value="1"/>
</dbReference>
<dbReference type="Pfam" id="PF13247">
    <property type="entry name" value="Fer4_11"/>
    <property type="match status" value="1"/>
</dbReference>
<dbReference type="Gene3D" id="3.30.70.20">
    <property type="match status" value="2"/>
</dbReference>
<dbReference type="InterPro" id="IPR017896">
    <property type="entry name" value="4Fe4S_Fe-S-bd"/>
</dbReference>
<evidence type="ECO:0000313" key="11">
    <source>
        <dbReference type="EMBL" id="MBA2881021.1"/>
    </source>
</evidence>
<evidence type="ECO:0000256" key="2">
    <source>
        <dbReference type="ARBA" id="ARBA00022485"/>
    </source>
</evidence>
<dbReference type="InterPro" id="IPR006657">
    <property type="entry name" value="MoPterin_dinucl-bd_dom"/>
</dbReference>
<comment type="similarity">
    <text evidence="1">Belongs to the prokaryotic molybdopterin-containing oxidoreductase family.</text>
</comment>
<gene>
    <name evidence="11" type="ORF">HNR65_001347</name>
</gene>
<dbReference type="EMBL" id="JACDUS010000003">
    <property type="protein sequence ID" value="MBA2881021.1"/>
    <property type="molecule type" value="Genomic_DNA"/>
</dbReference>
<keyword evidence="5" id="KW-0732">Signal</keyword>
<keyword evidence="4" id="KW-0479">Metal-binding</keyword>
<dbReference type="PANTHER" id="PTHR43742">
    <property type="entry name" value="TRIMETHYLAMINE-N-OXIDE REDUCTASE"/>
    <property type="match status" value="1"/>
</dbReference>
<dbReference type="Pfam" id="PF00384">
    <property type="entry name" value="Molybdopterin"/>
    <property type="match status" value="1"/>
</dbReference>
<keyword evidence="6" id="KW-0560">Oxidoreductase</keyword>
<dbReference type="Gene3D" id="2.40.40.20">
    <property type="match status" value="1"/>
</dbReference>
<evidence type="ECO:0000256" key="7">
    <source>
        <dbReference type="ARBA" id="ARBA00023004"/>
    </source>
</evidence>
<evidence type="ECO:0000256" key="8">
    <source>
        <dbReference type="ARBA" id="ARBA00023014"/>
    </source>
</evidence>
<dbReference type="GO" id="GO:0016491">
    <property type="term" value="F:oxidoreductase activity"/>
    <property type="evidence" value="ECO:0007669"/>
    <property type="project" value="UniProtKB-KW"/>
</dbReference>
<protein>
    <submittedName>
        <fullName evidence="11">Molybdopterin-containing oxidoreductase family iron-sulfur binding subunit</fullName>
    </submittedName>
</protein>
<evidence type="ECO:0000256" key="1">
    <source>
        <dbReference type="ARBA" id="ARBA00010312"/>
    </source>
</evidence>
<dbReference type="SMART" id="SM00926">
    <property type="entry name" value="Molybdop_Fe4S4"/>
    <property type="match status" value="1"/>
</dbReference>
<dbReference type="SUPFAM" id="SSF53706">
    <property type="entry name" value="Formate dehydrogenase/DMSO reductase, domains 1-3"/>
    <property type="match status" value="1"/>
</dbReference>
<evidence type="ECO:0000313" key="12">
    <source>
        <dbReference type="Proteomes" id="UP000525298"/>
    </source>
</evidence>
<dbReference type="Gene3D" id="3.40.228.10">
    <property type="entry name" value="Dimethylsulfoxide Reductase, domain 2"/>
    <property type="match status" value="1"/>
</dbReference>
<dbReference type="InterPro" id="IPR009010">
    <property type="entry name" value="Asp_de-COase-like_dom_sf"/>
</dbReference>
<dbReference type="InterPro" id="IPR050612">
    <property type="entry name" value="Prok_Mopterin_Oxidored"/>
</dbReference>
<comment type="caution">
    <text evidence="11">The sequence shown here is derived from an EMBL/GenBank/DDBJ whole genome shotgun (WGS) entry which is preliminary data.</text>
</comment>
<reference evidence="11 12" key="1">
    <citation type="submission" date="2020-07" db="EMBL/GenBank/DDBJ databases">
        <title>Genomic Encyclopedia of Type Strains, Phase IV (KMG-IV): sequencing the most valuable type-strain genomes for metagenomic binning, comparative biology and taxonomic classification.</title>
        <authorList>
            <person name="Goeker M."/>
        </authorList>
    </citation>
    <scope>NUCLEOTIDE SEQUENCE [LARGE SCALE GENOMIC DNA]</scope>
    <source>
        <strain evidence="11 12">DSM 17721</strain>
    </source>
</reference>
<keyword evidence="12" id="KW-1185">Reference proteome</keyword>
<proteinExistence type="inferred from homology"/>
<dbReference type="Proteomes" id="UP000525298">
    <property type="component" value="Unassembled WGS sequence"/>
</dbReference>